<sequence>MAYFSYWQLIRFRKNRINLPVLIAEKEDLFPYQICILLFSHHPQVFYRIFPVNLAYRIPGL</sequence>
<dbReference type="Proteomes" id="UP000032233">
    <property type="component" value="Unassembled WGS sequence"/>
</dbReference>
<evidence type="ECO:0000313" key="2">
    <source>
        <dbReference type="Proteomes" id="UP000032233"/>
    </source>
</evidence>
<name>A0A0D2IZ33_9BACT</name>
<reference evidence="1 2" key="1">
    <citation type="submission" date="2013-11" db="EMBL/GenBank/DDBJ databases">
        <title>Metagenomic analysis of a methanogenic consortium involved in long chain n-alkane degradation.</title>
        <authorList>
            <person name="Davidova I.A."/>
            <person name="Callaghan A.V."/>
            <person name="Wawrik B."/>
            <person name="Pruitt S."/>
            <person name="Marks C."/>
            <person name="Duncan K.E."/>
            <person name="Suflita J.M."/>
        </authorList>
    </citation>
    <scope>NUCLEOTIDE SEQUENCE [LARGE SCALE GENOMIC DNA]</scope>
    <source>
        <strain evidence="1 2">SPR</strain>
    </source>
</reference>
<protein>
    <submittedName>
        <fullName evidence="1">Uncharacterized protein</fullName>
    </submittedName>
</protein>
<dbReference type="InParanoid" id="A0A0D2IZ33"/>
<proteinExistence type="predicted"/>
<dbReference type="AlphaFoldDB" id="A0A0D2IZ33"/>
<comment type="caution">
    <text evidence="1">The sequence shown here is derived from an EMBL/GenBank/DDBJ whole genome shotgun (WGS) entry which is preliminary data.</text>
</comment>
<organism evidence="1 2">
    <name type="scientific">Dethiosulfatarculus sandiegensis</name>
    <dbReference type="NCBI Taxonomy" id="1429043"/>
    <lineage>
        <taxon>Bacteria</taxon>
        <taxon>Pseudomonadati</taxon>
        <taxon>Thermodesulfobacteriota</taxon>
        <taxon>Desulfarculia</taxon>
        <taxon>Desulfarculales</taxon>
        <taxon>Desulfarculaceae</taxon>
        <taxon>Dethiosulfatarculus</taxon>
    </lineage>
</organism>
<keyword evidence="2" id="KW-1185">Reference proteome</keyword>
<gene>
    <name evidence="1" type="ORF">X474_26280</name>
</gene>
<accession>A0A0D2IZ33</accession>
<evidence type="ECO:0000313" key="1">
    <source>
        <dbReference type="EMBL" id="KIX11279.1"/>
    </source>
</evidence>
<dbReference type="EMBL" id="AZAC01000067">
    <property type="protein sequence ID" value="KIX11279.1"/>
    <property type="molecule type" value="Genomic_DNA"/>
</dbReference>